<feature type="signal peptide" evidence="2">
    <location>
        <begin position="1"/>
        <end position="23"/>
    </location>
</feature>
<feature type="compositionally biased region" description="Basic and acidic residues" evidence="1">
    <location>
        <begin position="316"/>
        <end position="331"/>
    </location>
</feature>
<keyword evidence="3" id="KW-1185">Reference proteome</keyword>
<feature type="compositionally biased region" description="Basic and acidic residues" evidence="1">
    <location>
        <begin position="346"/>
        <end position="367"/>
    </location>
</feature>
<feature type="compositionally biased region" description="Basic and acidic residues" evidence="1">
    <location>
        <begin position="206"/>
        <end position="225"/>
    </location>
</feature>
<protein>
    <submittedName>
        <fullName evidence="4">Uncharacterized protein</fullName>
    </submittedName>
</protein>
<feature type="compositionally biased region" description="Basic and acidic residues" evidence="1">
    <location>
        <begin position="118"/>
        <end position="161"/>
    </location>
</feature>
<organism evidence="3 4">
    <name type="scientific">Meloidogyne javanica</name>
    <name type="common">Root-knot nematode worm</name>
    <dbReference type="NCBI Taxonomy" id="6303"/>
    <lineage>
        <taxon>Eukaryota</taxon>
        <taxon>Metazoa</taxon>
        <taxon>Ecdysozoa</taxon>
        <taxon>Nematoda</taxon>
        <taxon>Chromadorea</taxon>
        <taxon>Rhabditida</taxon>
        <taxon>Tylenchina</taxon>
        <taxon>Tylenchomorpha</taxon>
        <taxon>Tylenchoidea</taxon>
        <taxon>Meloidogynidae</taxon>
        <taxon>Meloidogyninae</taxon>
        <taxon>Meloidogyne</taxon>
        <taxon>Meloidogyne incognita group</taxon>
    </lineage>
</organism>
<dbReference type="Proteomes" id="UP000887561">
    <property type="component" value="Unplaced"/>
</dbReference>
<dbReference type="AlphaFoldDB" id="A0A915MC08"/>
<feature type="chain" id="PRO_5038046218" evidence="2">
    <location>
        <begin position="24"/>
        <end position="376"/>
    </location>
</feature>
<dbReference type="WBParaSite" id="scaffold34580_cov232.g21424">
    <property type="protein sequence ID" value="scaffold34580_cov232.g21424"/>
    <property type="gene ID" value="scaffold34580_cov232.g21424"/>
</dbReference>
<evidence type="ECO:0000313" key="4">
    <source>
        <dbReference type="WBParaSite" id="scaffold34580_cov232.g21424"/>
    </source>
</evidence>
<name>A0A915MC08_MELJA</name>
<evidence type="ECO:0000313" key="3">
    <source>
        <dbReference type="Proteomes" id="UP000887561"/>
    </source>
</evidence>
<evidence type="ECO:0000256" key="1">
    <source>
        <dbReference type="SAM" id="MobiDB-lite"/>
    </source>
</evidence>
<reference evidence="4" key="1">
    <citation type="submission" date="2022-11" db="UniProtKB">
        <authorList>
            <consortium name="WormBaseParasite"/>
        </authorList>
    </citation>
    <scope>IDENTIFICATION</scope>
</reference>
<keyword evidence="2" id="KW-0732">Signal</keyword>
<proteinExistence type="predicted"/>
<feature type="compositionally biased region" description="Basic and acidic residues" evidence="1">
    <location>
        <begin position="170"/>
        <end position="180"/>
    </location>
</feature>
<accession>A0A915MC08</accession>
<sequence length="376" mass="40043">MVRSRISFCLLCMLLLLSKFCDANNNTEQSQQGNTTTGDGLQSNGHDQEEGSGVEVQQDNFNKNGEIKDETKDDGSKVEVDESVEVQKEEVKSPENEEQNEEVDEAQKEDVAPENEDKEVGVEVQKEEVIPEKENKENGADGVKTPENEDKAKEDGTEVQKGEASPPENGSKEDGAKVQEEGSSPESQQNLEMQDLASDGGSSKTEGSELGKKIKAAESEVKTEDKEEDEMETALGPGTGTELFSYSPGSDDTAISVKEKTAVEVSKRLGSGSAAGGRGSMKTAVLRDELEDDEAGFENAKTAVPGEGSGATKTAAEPDAKESSVEDKEGRGGGAKTAISGDDTTGEAKTDEKKENEEEKKEGKEEAAEGEEGSEE</sequence>
<feature type="compositionally biased region" description="Basic and acidic residues" evidence="1">
    <location>
        <begin position="257"/>
        <end position="267"/>
    </location>
</feature>
<feature type="compositionally biased region" description="Polar residues" evidence="1">
    <location>
        <begin position="181"/>
        <end position="192"/>
    </location>
</feature>
<feature type="region of interest" description="Disordered" evidence="1">
    <location>
        <begin position="27"/>
        <end position="376"/>
    </location>
</feature>
<feature type="compositionally biased region" description="Polar residues" evidence="1">
    <location>
        <begin position="27"/>
        <end position="45"/>
    </location>
</feature>
<evidence type="ECO:0000256" key="2">
    <source>
        <dbReference type="SAM" id="SignalP"/>
    </source>
</evidence>
<feature type="compositionally biased region" description="Basic and acidic residues" evidence="1">
    <location>
        <begin position="65"/>
        <end position="95"/>
    </location>
</feature>